<accession>A0A4T3F368</accession>
<keyword evidence="1" id="KW-0472">Membrane</keyword>
<evidence type="ECO:0000256" key="1">
    <source>
        <dbReference type="SAM" id="Phobius"/>
    </source>
</evidence>
<comment type="caution">
    <text evidence="2">The sequence shown here is derived from an EMBL/GenBank/DDBJ whole genome shotgun (WGS) entry which is preliminary data.</text>
</comment>
<organism evidence="2 3">
    <name type="scientific">Alteraurantiacibacter aquimixticola</name>
    <dbReference type="NCBI Taxonomy" id="2489173"/>
    <lineage>
        <taxon>Bacteria</taxon>
        <taxon>Pseudomonadati</taxon>
        <taxon>Pseudomonadota</taxon>
        <taxon>Alphaproteobacteria</taxon>
        <taxon>Sphingomonadales</taxon>
        <taxon>Erythrobacteraceae</taxon>
        <taxon>Alteraurantiacibacter</taxon>
    </lineage>
</organism>
<sequence>MYEWVDRSYDDLEERPQLILWSMRRWWLDTAANGCGCSRVGPVFQSVGMMAALPFFQIMMLSLRDTMVQPKRLGRESVSEQEAVILSLLSFPASRDPEAVAGRLSGLVAPAKKQRTARAIAGFAARFVPTGLSGWKPDEESKIR</sequence>
<reference evidence="2 3" key="1">
    <citation type="submission" date="2019-04" db="EMBL/GenBank/DDBJ databases">
        <title>Altererythrobacter aquimixticola sp. nov., isolated from sediment of junction between the ocean and a freshwater spring.</title>
        <authorList>
            <person name="Yoon J.-H."/>
        </authorList>
    </citation>
    <scope>NUCLEOTIDE SEQUENCE [LARGE SCALE GENOMIC DNA]</scope>
    <source>
        <strain evidence="2 3">SSKS-13</strain>
    </source>
</reference>
<proteinExistence type="predicted"/>
<dbReference type="EMBL" id="SSHH01000001">
    <property type="protein sequence ID" value="TIX51696.1"/>
    <property type="molecule type" value="Genomic_DNA"/>
</dbReference>
<dbReference type="RefSeq" id="WP_136692481.1">
    <property type="nucleotide sequence ID" value="NZ_SSHH01000001.1"/>
</dbReference>
<evidence type="ECO:0000313" key="3">
    <source>
        <dbReference type="Proteomes" id="UP000309389"/>
    </source>
</evidence>
<evidence type="ECO:0000313" key="2">
    <source>
        <dbReference type="EMBL" id="TIX51696.1"/>
    </source>
</evidence>
<protein>
    <submittedName>
        <fullName evidence="2">Uncharacterized protein</fullName>
    </submittedName>
</protein>
<dbReference type="Proteomes" id="UP000309389">
    <property type="component" value="Unassembled WGS sequence"/>
</dbReference>
<keyword evidence="1" id="KW-1133">Transmembrane helix</keyword>
<gene>
    <name evidence="2" type="ORF">E5222_04395</name>
</gene>
<dbReference type="OrthoDB" id="7360669at2"/>
<feature type="transmembrane region" description="Helical" evidence="1">
    <location>
        <begin position="43"/>
        <end position="63"/>
    </location>
</feature>
<keyword evidence="1" id="KW-0812">Transmembrane</keyword>
<dbReference type="AlphaFoldDB" id="A0A4T3F368"/>
<keyword evidence="3" id="KW-1185">Reference proteome</keyword>
<name>A0A4T3F368_9SPHN</name>